<name>A0A4R1Q145_9FIRM</name>
<dbReference type="Gene3D" id="6.10.140.1960">
    <property type="match status" value="1"/>
</dbReference>
<proteinExistence type="predicted"/>
<dbReference type="OrthoDB" id="9811690at2"/>
<gene>
    <name evidence="1" type="ORF">EV210_102327</name>
</gene>
<evidence type="ECO:0000313" key="1">
    <source>
        <dbReference type="EMBL" id="TCL39411.1"/>
    </source>
</evidence>
<reference evidence="1 2" key="1">
    <citation type="submission" date="2019-03" db="EMBL/GenBank/DDBJ databases">
        <title>Genomic Encyclopedia of Type Strains, Phase IV (KMG-IV): sequencing the most valuable type-strain genomes for metagenomic binning, comparative biology and taxonomic classification.</title>
        <authorList>
            <person name="Goeker M."/>
        </authorList>
    </citation>
    <scope>NUCLEOTIDE SEQUENCE [LARGE SCALE GENOMIC DNA]</scope>
    <source>
        <strain evidence="1 2">DSM 15969</strain>
    </source>
</reference>
<keyword evidence="2" id="KW-1185">Reference proteome</keyword>
<dbReference type="SUPFAM" id="SSF47240">
    <property type="entry name" value="Ferritin-like"/>
    <property type="match status" value="1"/>
</dbReference>
<organism evidence="1 2">
    <name type="scientific">Anaerospora hongkongensis</name>
    <dbReference type="NCBI Taxonomy" id="244830"/>
    <lineage>
        <taxon>Bacteria</taxon>
        <taxon>Bacillati</taxon>
        <taxon>Bacillota</taxon>
        <taxon>Negativicutes</taxon>
        <taxon>Selenomonadales</taxon>
        <taxon>Sporomusaceae</taxon>
        <taxon>Anaerospora</taxon>
    </lineage>
</organism>
<protein>
    <submittedName>
        <fullName evidence="1">Rubrerythrin</fullName>
    </submittedName>
</protein>
<sequence>MAIVSNPFVANLPKQLSNEELLQALRIDIIGEYEAVIGYEAHAQAAADPRVKQILLKLADDERKHVGQLQQLLILLSPREGQLLDQGKQVVAQQEQNPLQAVNPFVN</sequence>
<dbReference type="RefSeq" id="WP_132075895.1">
    <property type="nucleotide sequence ID" value="NZ_DAIMLW010000253.1"/>
</dbReference>
<dbReference type="Pfam" id="PF03232">
    <property type="entry name" value="COQ7"/>
    <property type="match status" value="1"/>
</dbReference>
<dbReference type="InterPro" id="IPR009078">
    <property type="entry name" value="Ferritin-like_SF"/>
</dbReference>
<dbReference type="EMBL" id="SLUI01000002">
    <property type="protein sequence ID" value="TCL39411.1"/>
    <property type="molecule type" value="Genomic_DNA"/>
</dbReference>
<comment type="caution">
    <text evidence="1">The sequence shown here is derived from an EMBL/GenBank/DDBJ whole genome shotgun (WGS) entry which is preliminary data.</text>
</comment>
<dbReference type="Proteomes" id="UP000295063">
    <property type="component" value="Unassembled WGS sequence"/>
</dbReference>
<accession>A0A4R1Q145</accession>
<evidence type="ECO:0000313" key="2">
    <source>
        <dbReference type="Proteomes" id="UP000295063"/>
    </source>
</evidence>
<dbReference type="AlphaFoldDB" id="A0A4R1Q145"/>